<keyword evidence="7" id="KW-1185">Reference proteome</keyword>
<evidence type="ECO:0000256" key="1">
    <source>
        <dbReference type="ARBA" id="ARBA00001974"/>
    </source>
</evidence>
<evidence type="ECO:0000259" key="5">
    <source>
        <dbReference type="Pfam" id="PF01266"/>
    </source>
</evidence>
<keyword evidence="3" id="KW-0285">Flavoprotein</keyword>
<dbReference type="SUPFAM" id="SSF54373">
    <property type="entry name" value="FAD-linked reductases, C-terminal domain"/>
    <property type="match status" value="1"/>
</dbReference>
<proteinExistence type="inferred from homology"/>
<dbReference type="RefSeq" id="WP_066131131.1">
    <property type="nucleotide sequence ID" value="NZ_KQ959912.1"/>
</dbReference>
<dbReference type="Pfam" id="PF01266">
    <property type="entry name" value="DAO"/>
    <property type="match status" value="1"/>
</dbReference>
<dbReference type="InterPro" id="IPR006076">
    <property type="entry name" value="FAD-dep_OxRdtase"/>
</dbReference>
<dbReference type="Gene3D" id="3.30.9.10">
    <property type="entry name" value="D-Amino Acid Oxidase, subunit A, domain 2"/>
    <property type="match status" value="1"/>
</dbReference>
<dbReference type="Proteomes" id="UP000070467">
    <property type="component" value="Unassembled WGS sequence"/>
</dbReference>
<comment type="cofactor">
    <cofactor evidence="1">
        <name>FAD</name>
        <dbReference type="ChEBI" id="CHEBI:57692"/>
    </cofactor>
</comment>
<sequence>MKVAVVGLGIVGGTCAYYLSKEENIELKVFDYGVGQATKASAGIISPWFSKRRNKLWYKMARLGADFYEKLVNDISKDGFKTDFYDKCGVLLLKKDDNKLDDLFALAKKRREESPLIGELKILSFNEVKKIIPSFTDKKAIYASGGARLEGERLVKTLLKASGCEVIGKKVSLEIKNNEFYILGEKFDKVVVCVGAWLDEFLAPLGFDVDVRPQKGQLRDKKILDSRTEDYPVIMPEGELDIIPFEDGVISIGATHEDDKGFNLDVDKKQLDNFEHEARKIVKVIETGEIINERVGIRAYTRDYSPFYGEVKENKNLLVASGLGSSGLTTGAIIGYSLAMLVSGKKELLDSKNYPVENYVKLKK</sequence>
<comment type="similarity">
    <text evidence="2">Belongs to the DadA oxidoreductase family.</text>
</comment>
<name>A0ABR5TKA9_9BACL</name>
<accession>A0ABR5TKA9</accession>
<evidence type="ECO:0000256" key="4">
    <source>
        <dbReference type="ARBA" id="ARBA00023002"/>
    </source>
</evidence>
<dbReference type="PANTHER" id="PTHR13847:SF286">
    <property type="entry name" value="D-AMINO ACID DEHYDROGENASE"/>
    <property type="match status" value="1"/>
</dbReference>
<dbReference type="SUPFAM" id="SSF51905">
    <property type="entry name" value="FAD/NAD(P)-binding domain"/>
    <property type="match status" value="1"/>
</dbReference>
<dbReference type="EMBL" id="LSDB01000076">
    <property type="protein sequence ID" value="KXB55050.1"/>
    <property type="molecule type" value="Genomic_DNA"/>
</dbReference>
<feature type="domain" description="FAD dependent oxidoreductase" evidence="5">
    <location>
        <begin position="2"/>
        <end position="339"/>
    </location>
</feature>
<dbReference type="InterPro" id="IPR036188">
    <property type="entry name" value="FAD/NAD-bd_sf"/>
</dbReference>
<protein>
    <submittedName>
        <fullName evidence="6">FAD dependent oxidoreductase</fullName>
    </submittedName>
</protein>
<comment type="caution">
    <text evidence="6">The sequence shown here is derived from an EMBL/GenBank/DDBJ whole genome shotgun (WGS) entry which is preliminary data.</text>
</comment>
<evidence type="ECO:0000256" key="2">
    <source>
        <dbReference type="ARBA" id="ARBA00009410"/>
    </source>
</evidence>
<gene>
    <name evidence="6" type="ORF">HMPREF1871_01222</name>
</gene>
<evidence type="ECO:0000313" key="7">
    <source>
        <dbReference type="Proteomes" id="UP000070467"/>
    </source>
</evidence>
<evidence type="ECO:0000313" key="6">
    <source>
        <dbReference type="EMBL" id="KXB55050.1"/>
    </source>
</evidence>
<dbReference type="Gene3D" id="3.50.50.60">
    <property type="entry name" value="FAD/NAD(P)-binding domain"/>
    <property type="match status" value="1"/>
</dbReference>
<evidence type="ECO:0000256" key="3">
    <source>
        <dbReference type="ARBA" id="ARBA00022630"/>
    </source>
</evidence>
<dbReference type="PANTHER" id="PTHR13847">
    <property type="entry name" value="SARCOSINE DEHYDROGENASE-RELATED"/>
    <property type="match status" value="1"/>
</dbReference>
<keyword evidence="4" id="KW-0560">Oxidoreductase</keyword>
<reference evidence="6 7" key="1">
    <citation type="submission" date="2016-01" db="EMBL/GenBank/DDBJ databases">
        <authorList>
            <person name="Mitreva M."/>
            <person name="Pepin K.H."/>
            <person name="Mihindukulasuriya K.A."/>
            <person name="Fulton R."/>
            <person name="Fronick C."/>
            <person name="O'Laughlin M."/>
            <person name="Miner T."/>
            <person name="Herter B."/>
            <person name="Rosa B.A."/>
            <person name="Cordes M."/>
            <person name="Tomlinson C."/>
            <person name="Wollam A."/>
            <person name="Palsikar V.B."/>
            <person name="Mardis E.R."/>
            <person name="Wilson R.K."/>
        </authorList>
    </citation>
    <scope>NUCLEOTIDE SEQUENCE [LARGE SCALE GENOMIC DNA]</scope>
    <source>
        <strain evidence="6 7">KA00071</strain>
    </source>
</reference>
<organism evidence="6 7">
    <name type="scientific">Gemelliphila asaccharolytica</name>
    <dbReference type="NCBI Taxonomy" id="502393"/>
    <lineage>
        <taxon>Bacteria</taxon>
        <taxon>Bacillati</taxon>
        <taxon>Bacillota</taxon>
        <taxon>Bacilli</taxon>
        <taxon>Bacillales</taxon>
        <taxon>Gemellaceae</taxon>
        <taxon>Gemelliphila</taxon>
    </lineage>
</organism>